<sequence length="95" mass="10835">MSDNLQHYVPTKLDDPGKFLIFDQSVAILALMLFIAGYWVNHPFIGLVLGIAIAYWFNKVKAGYHIGFVHHLFYWISGTPKLKELPGSGDRYFFG</sequence>
<gene>
    <name evidence="2" type="primary">traL</name>
    <name evidence="2" type="ORF">HMPREF0016_03113</name>
</gene>
<reference evidence="3" key="1">
    <citation type="journal article" date="2012" name="PLoS ONE">
        <title>The success of Acinetobacter species; genetic, metabolic and virulence attributes.</title>
        <authorList>
            <person name="Peleg A.Y."/>
            <person name="de Breij A."/>
            <person name="Adams M.D."/>
            <person name="Cerqueira G.M."/>
            <person name="Mocali S."/>
            <person name="Galardini M."/>
            <person name="Nibbering P.H."/>
            <person name="Earl A.M."/>
            <person name="Ward D.V."/>
            <person name="Paterson D.L."/>
            <person name="Seifert H."/>
            <person name="Dijkshoorn L."/>
        </authorList>
    </citation>
    <scope>NUCLEOTIDE SEQUENCE [LARGE SCALE GENOMIC DNA]</scope>
    <source>
        <strain evidence="3">SH046</strain>
    </source>
</reference>
<feature type="transmembrane region" description="Helical" evidence="1">
    <location>
        <begin position="26"/>
        <end position="57"/>
    </location>
</feature>
<dbReference type="NCBIfam" id="TIGR02762">
    <property type="entry name" value="TraL_TIGR"/>
    <property type="match status" value="1"/>
</dbReference>
<dbReference type="AlphaFoldDB" id="D0SGZ0"/>
<dbReference type="InterPro" id="IPR009838">
    <property type="entry name" value="T4SS_TraL"/>
</dbReference>
<evidence type="ECO:0000256" key="1">
    <source>
        <dbReference type="SAM" id="Phobius"/>
    </source>
</evidence>
<dbReference type="HOGENOM" id="CLU_177734_0_1_6"/>
<accession>D0SGZ0</accession>
<protein>
    <submittedName>
        <fullName evidence="2">Type IV conjugative transfer system protein TraL</fullName>
    </submittedName>
</protein>
<dbReference type="GO" id="GO:0019867">
    <property type="term" value="C:outer membrane"/>
    <property type="evidence" value="ECO:0007669"/>
    <property type="project" value="InterPro"/>
</dbReference>
<keyword evidence="1" id="KW-0812">Transmembrane</keyword>
<evidence type="ECO:0000313" key="3">
    <source>
        <dbReference type="Proteomes" id="UP000012047"/>
    </source>
</evidence>
<proteinExistence type="predicted"/>
<dbReference type="EMBL" id="GG704974">
    <property type="protein sequence ID" value="EEY94846.1"/>
    <property type="molecule type" value="Genomic_DNA"/>
</dbReference>
<dbReference type="RefSeq" id="WP_004895563.1">
    <property type="nucleotide sequence ID" value="NZ_GG704974.1"/>
</dbReference>
<dbReference type="eggNOG" id="ENOG502ZXAH">
    <property type="taxonomic scope" value="Bacteria"/>
</dbReference>
<dbReference type="Pfam" id="PF07178">
    <property type="entry name" value="TraL"/>
    <property type="match status" value="1"/>
</dbReference>
<organism evidence="2 3">
    <name type="scientific">Acinetobacter johnsonii SH046</name>
    <dbReference type="NCBI Taxonomy" id="575586"/>
    <lineage>
        <taxon>Bacteria</taxon>
        <taxon>Pseudomonadati</taxon>
        <taxon>Pseudomonadota</taxon>
        <taxon>Gammaproteobacteria</taxon>
        <taxon>Moraxellales</taxon>
        <taxon>Moraxellaceae</taxon>
        <taxon>Acinetobacter</taxon>
    </lineage>
</organism>
<keyword evidence="1" id="KW-1133">Transmembrane helix</keyword>
<name>D0SGZ0_ACIJO</name>
<keyword evidence="1" id="KW-0472">Membrane</keyword>
<dbReference type="Proteomes" id="UP000012047">
    <property type="component" value="Unassembled WGS sequence"/>
</dbReference>
<evidence type="ECO:0000313" key="2">
    <source>
        <dbReference type="EMBL" id="EEY94846.1"/>
    </source>
</evidence>